<evidence type="ECO:0000256" key="2">
    <source>
        <dbReference type="ARBA" id="ARBA00022723"/>
    </source>
</evidence>
<dbReference type="OrthoDB" id="9811281at2"/>
<evidence type="ECO:0000256" key="4">
    <source>
        <dbReference type="PROSITE-ProRule" id="PRU00433"/>
    </source>
</evidence>
<keyword evidence="1 4" id="KW-0349">Heme</keyword>
<keyword evidence="2 4" id="KW-0479">Metal-binding</keyword>
<evidence type="ECO:0000256" key="5">
    <source>
        <dbReference type="SAM" id="SignalP"/>
    </source>
</evidence>
<keyword evidence="8" id="KW-1185">Reference proteome</keyword>
<dbReference type="InterPro" id="IPR051459">
    <property type="entry name" value="Cytochrome_c-type_DH"/>
</dbReference>
<dbReference type="GO" id="GO:0020037">
    <property type="term" value="F:heme binding"/>
    <property type="evidence" value="ECO:0007669"/>
    <property type="project" value="InterPro"/>
</dbReference>
<feature type="signal peptide" evidence="5">
    <location>
        <begin position="1"/>
        <end position="32"/>
    </location>
</feature>
<dbReference type="EMBL" id="FOAJ01000003">
    <property type="protein sequence ID" value="SEK72530.1"/>
    <property type="molecule type" value="Genomic_DNA"/>
</dbReference>
<dbReference type="PROSITE" id="PS51007">
    <property type="entry name" value="CYTC"/>
    <property type="match status" value="1"/>
</dbReference>
<feature type="chain" id="PRO_5030028989" evidence="5">
    <location>
        <begin position="33"/>
        <end position="185"/>
    </location>
</feature>
<feature type="domain" description="Cytochrome c" evidence="6">
    <location>
        <begin position="64"/>
        <end position="151"/>
    </location>
</feature>
<dbReference type="SUPFAM" id="SSF46626">
    <property type="entry name" value="Cytochrome c"/>
    <property type="match status" value="1"/>
</dbReference>
<dbReference type="STRING" id="416943.SAMN05445871_1929"/>
<dbReference type="Pfam" id="PF13442">
    <property type="entry name" value="Cytochrome_CBB3"/>
    <property type="match status" value="1"/>
</dbReference>
<dbReference type="AlphaFoldDB" id="A0A1H7JEZ5"/>
<accession>A0A1H7JEZ5</accession>
<dbReference type="InterPro" id="IPR009056">
    <property type="entry name" value="Cyt_c-like_dom"/>
</dbReference>
<dbReference type="RefSeq" id="WP_090544363.1">
    <property type="nucleotide sequence ID" value="NZ_FNSR01000001.1"/>
</dbReference>
<organism evidence="7 8">
    <name type="scientific">Paraburkholderia caballeronis</name>
    <dbReference type="NCBI Taxonomy" id="416943"/>
    <lineage>
        <taxon>Bacteria</taxon>
        <taxon>Pseudomonadati</taxon>
        <taxon>Pseudomonadota</taxon>
        <taxon>Betaproteobacteria</taxon>
        <taxon>Burkholderiales</taxon>
        <taxon>Burkholderiaceae</taxon>
        <taxon>Paraburkholderia</taxon>
    </lineage>
</organism>
<evidence type="ECO:0000259" key="6">
    <source>
        <dbReference type="PROSITE" id="PS51007"/>
    </source>
</evidence>
<proteinExistence type="predicted"/>
<dbReference type="Gene3D" id="1.10.760.10">
    <property type="entry name" value="Cytochrome c-like domain"/>
    <property type="match status" value="1"/>
</dbReference>
<dbReference type="PANTHER" id="PTHR35008">
    <property type="entry name" value="BLL4482 PROTEIN-RELATED"/>
    <property type="match status" value="1"/>
</dbReference>
<dbReference type="GO" id="GO:0009055">
    <property type="term" value="F:electron transfer activity"/>
    <property type="evidence" value="ECO:0007669"/>
    <property type="project" value="InterPro"/>
</dbReference>
<keyword evidence="3 4" id="KW-0408">Iron</keyword>
<keyword evidence="5" id="KW-0732">Signal</keyword>
<evidence type="ECO:0000256" key="1">
    <source>
        <dbReference type="ARBA" id="ARBA00022617"/>
    </source>
</evidence>
<dbReference type="Proteomes" id="UP000199120">
    <property type="component" value="Unassembled WGS sequence"/>
</dbReference>
<name>A0A1H7JEZ5_9BURK</name>
<evidence type="ECO:0000256" key="3">
    <source>
        <dbReference type="ARBA" id="ARBA00023004"/>
    </source>
</evidence>
<dbReference type="InterPro" id="IPR036909">
    <property type="entry name" value="Cyt_c-like_dom_sf"/>
</dbReference>
<gene>
    <name evidence="7" type="ORF">SAMN05192542_103233</name>
</gene>
<evidence type="ECO:0000313" key="8">
    <source>
        <dbReference type="Proteomes" id="UP000199120"/>
    </source>
</evidence>
<dbReference type="PANTHER" id="PTHR35008:SF8">
    <property type="entry name" value="ALCOHOL DEHYDROGENASE CYTOCHROME C SUBUNIT"/>
    <property type="match status" value="1"/>
</dbReference>
<evidence type="ECO:0000313" key="7">
    <source>
        <dbReference type="EMBL" id="SEK72530.1"/>
    </source>
</evidence>
<dbReference type="GO" id="GO:0046872">
    <property type="term" value="F:metal ion binding"/>
    <property type="evidence" value="ECO:0007669"/>
    <property type="project" value="UniProtKB-KW"/>
</dbReference>
<protein>
    <submittedName>
        <fullName evidence="7">Cytochrome c</fullName>
    </submittedName>
</protein>
<sequence length="185" mass="19404">MRKPLIRLIRQRARFAAVAALLPALYATHAWAGYGIGAPVTEAALAGWNIDVAPDGHGLPAGAGDVAHGKDVFAAKCAMCHGAMGQGGVGDPLVGGRGTLAADKPLKTVGSYWPYATTLFDYIRRAMPYNAPQSLSADDVYAVSAYLLYLNGVVPDSTRLDAKSLPKVKMPNRDGFVADPRPGAL</sequence>
<reference evidence="8" key="1">
    <citation type="submission" date="2016-10" db="EMBL/GenBank/DDBJ databases">
        <authorList>
            <person name="Varghese N."/>
            <person name="Submissions S."/>
        </authorList>
    </citation>
    <scope>NUCLEOTIDE SEQUENCE [LARGE SCALE GENOMIC DNA]</scope>
    <source>
        <strain evidence="8">LMG 26416</strain>
    </source>
</reference>